<reference evidence="1" key="1">
    <citation type="journal article" date="2014" name="Front. Microbiol.">
        <title>High frequency of phylogenetically diverse reductive dehalogenase-homologous genes in deep subseafloor sedimentary metagenomes.</title>
        <authorList>
            <person name="Kawai M."/>
            <person name="Futagami T."/>
            <person name="Toyoda A."/>
            <person name="Takaki Y."/>
            <person name="Nishi S."/>
            <person name="Hori S."/>
            <person name="Arai W."/>
            <person name="Tsubouchi T."/>
            <person name="Morono Y."/>
            <person name="Uchiyama I."/>
            <person name="Ito T."/>
            <person name="Fujiyama A."/>
            <person name="Inagaki F."/>
            <person name="Takami H."/>
        </authorList>
    </citation>
    <scope>NUCLEOTIDE SEQUENCE</scope>
    <source>
        <strain evidence="1">Expedition CK06-06</strain>
    </source>
</reference>
<protein>
    <submittedName>
        <fullName evidence="1">Uncharacterized protein</fullName>
    </submittedName>
</protein>
<comment type="caution">
    <text evidence="1">The sequence shown here is derived from an EMBL/GenBank/DDBJ whole genome shotgun (WGS) entry which is preliminary data.</text>
</comment>
<evidence type="ECO:0000313" key="1">
    <source>
        <dbReference type="EMBL" id="GAG50024.1"/>
    </source>
</evidence>
<dbReference type="Gene3D" id="2.60.120.200">
    <property type="match status" value="1"/>
</dbReference>
<dbReference type="EMBL" id="BARS01050619">
    <property type="protein sequence ID" value="GAG50024.1"/>
    <property type="molecule type" value="Genomic_DNA"/>
</dbReference>
<gene>
    <name evidence="1" type="ORF">S01H1_75529</name>
</gene>
<dbReference type="SUPFAM" id="SSF49899">
    <property type="entry name" value="Concanavalin A-like lectins/glucanases"/>
    <property type="match status" value="1"/>
</dbReference>
<accession>X0Y2H2</accession>
<organism evidence="1">
    <name type="scientific">marine sediment metagenome</name>
    <dbReference type="NCBI Taxonomy" id="412755"/>
    <lineage>
        <taxon>unclassified sequences</taxon>
        <taxon>metagenomes</taxon>
        <taxon>ecological metagenomes</taxon>
    </lineage>
</organism>
<feature type="non-terminal residue" evidence="1">
    <location>
        <position position="1"/>
    </location>
</feature>
<sequence length="238" mass="26700">FIDEYVNVLNSPTGIISSLGEHNNVLALEGWGQTYNNFAFQTSGTFECWIRGTDVSEAIVFVFRYGASIGMQFEIDNNKIKYYYAGAYHDATGGGVSNDIWYHLRVDFECGDGEYKGLAPDTYDFYLNGTLLDSGIAFRVAKTSLNKLYILMSTDYGIFYYLDAIGYDWDTNYDVGDNINSHGSEVIDALENEGWDINVYPYCSIGINGEFNSHKKSLEFVDNSTTITSSMLNIFTST</sequence>
<proteinExistence type="predicted"/>
<dbReference type="AlphaFoldDB" id="X0Y2H2"/>
<dbReference type="InterPro" id="IPR013320">
    <property type="entry name" value="ConA-like_dom_sf"/>
</dbReference>
<name>X0Y2H2_9ZZZZ</name>
<feature type="non-terminal residue" evidence="1">
    <location>
        <position position="238"/>
    </location>
</feature>